<dbReference type="NCBIfam" id="TIGR00251">
    <property type="entry name" value="DUF167 family protein"/>
    <property type="match status" value="1"/>
</dbReference>
<gene>
    <name evidence="2" type="ORF">GBAR_LOCUS14561</name>
</gene>
<comment type="similarity">
    <text evidence="1">Belongs to the UPF0235 family.</text>
</comment>
<dbReference type="Gene3D" id="3.30.1200.10">
    <property type="entry name" value="YggU-like"/>
    <property type="match status" value="1"/>
</dbReference>
<accession>A0AA35WQ82</accession>
<dbReference type="EMBL" id="CASHTH010002125">
    <property type="protein sequence ID" value="CAI8025166.1"/>
    <property type="molecule type" value="Genomic_DNA"/>
</dbReference>
<name>A0AA35WQ82_GEOBA</name>
<dbReference type="SUPFAM" id="SSF69786">
    <property type="entry name" value="YggU-like"/>
    <property type="match status" value="1"/>
</dbReference>
<evidence type="ECO:0000256" key="1">
    <source>
        <dbReference type="ARBA" id="ARBA00010364"/>
    </source>
</evidence>
<dbReference type="PANTHER" id="PTHR13420:SF7">
    <property type="entry name" value="UPF0235 PROTEIN C15ORF40"/>
    <property type="match status" value="1"/>
</dbReference>
<dbReference type="InterPro" id="IPR003746">
    <property type="entry name" value="DUF167"/>
</dbReference>
<dbReference type="Pfam" id="PF02594">
    <property type="entry name" value="DUF167"/>
    <property type="match status" value="1"/>
</dbReference>
<dbReference type="PANTHER" id="PTHR13420">
    <property type="entry name" value="UPF0235 PROTEIN C15ORF40"/>
    <property type="match status" value="1"/>
</dbReference>
<proteinExistence type="inferred from homology"/>
<evidence type="ECO:0000313" key="2">
    <source>
        <dbReference type="EMBL" id="CAI8025166.1"/>
    </source>
</evidence>
<dbReference type="GO" id="GO:0005737">
    <property type="term" value="C:cytoplasm"/>
    <property type="evidence" value="ECO:0007669"/>
    <property type="project" value="TreeGrafter"/>
</dbReference>
<dbReference type="HAMAP" id="MF_00634">
    <property type="entry name" value="UPF0235"/>
    <property type="match status" value="1"/>
</dbReference>
<sequence>MEFDIRVQPKAGRNSVEIDGDKVTARVTAAPEGGKANDAVVALLAKRLKVAKRRVHIVRGHKARDKRLRIEDMTAGEVFARLSESK</sequence>
<dbReference type="Proteomes" id="UP001174909">
    <property type="component" value="Unassembled WGS sequence"/>
</dbReference>
<dbReference type="InterPro" id="IPR036591">
    <property type="entry name" value="YggU-like_sf"/>
</dbReference>
<protein>
    <submittedName>
        <fullName evidence="2">UPF0235 protein Pden_2174</fullName>
    </submittedName>
</protein>
<comment type="caution">
    <text evidence="2">The sequence shown here is derived from an EMBL/GenBank/DDBJ whole genome shotgun (WGS) entry which is preliminary data.</text>
</comment>
<reference evidence="2" key="1">
    <citation type="submission" date="2023-03" db="EMBL/GenBank/DDBJ databases">
        <authorList>
            <person name="Steffen K."/>
            <person name="Cardenas P."/>
        </authorList>
    </citation>
    <scope>NUCLEOTIDE SEQUENCE</scope>
</reference>
<evidence type="ECO:0000313" key="3">
    <source>
        <dbReference type="Proteomes" id="UP001174909"/>
    </source>
</evidence>
<dbReference type="AlphaFoldDB" id="A0AA35WQ82"/>
<keyword evidence="3" id="KW-1185">Reference proteome</keyword>
<organism evidence="2 3">
    <name type="scientific">Geodia barretti</name>
    <name type="common">Barrett's horny sponge</name>
    <dbReference type="NCBI Taxonomy" id="519541"/>
    <lineage>
        <taxon>Eukaryota</taxon>
        <taxon>Metazoa</taxon>
        <taxon>Porifera</taxon>
        <taxon>Demospongiae</taxon>
        <taxon>Heteroscleromorpha</taxon>
        <taxon>Tetractinellida</taxon>
        <taxon>Astrophorina</taxon>
        <taxon>Geodiidae</taxon>
        <taxon>Geodia</taxon>
    </lineage>
</organism>
<dbReference type="SMART" id="SM01152">
    <property type="entry name" value="DUF167"/>
    <property type="match status" value="1"/>
</dbReference>